<dbReference type="InterPro" id="IPR032710">
    <property type="entry name" value="NTF2-like_dom_sf"/>
</dbReference>
<evidence type="ECO:0000259" key="1">
    <source>
        <dbReference type="Pfam" id="PF14534"/>
    </source>
</evidence>
<dbReference type="AlphaFoldDB" id="A0A6G1X449"/>
<comment type="caution">
    <text evidence="2">The sequence shown here is derived from an EMBL/GenBank/DDBJ whole genome shotgun (WGS) entry which is preliminary data.</text>
</comment>
<name>A0A6G1X449_9BACI</name>
<protein>
    <submittedName>
        <fullName evidence="2">DUF4440 domain-containing protein</fullName>
    </submittedName>
</protein>
<dbReference type="InterPro" id="IPR027843">
    <property type="entry name" value="DUF4440"/>
</dbReference>
<keyword evidence="3" id="KW-1185">Reference proteome</keyword>
<dbReference type="Pfam" id="PF14534">
    <property type="entry name" value="DUF4440"/>
    <property type="match status" value="1"/>
</dbReference>
<dbReference type="SUPFAM" id="SSF54427">
    <property type="entry name" value="NTF2-like"/>
    <property type="match status" value="1"/>
</dbReference>
<accession>A0A6G1X449</accession>
<dbReference type="RefSeq" id="WP_153727601.1">
    <property type="nucleotide sequence ID" value="NZ_WJNH01000002.1"/>
</dbReference>
<organism evidence="2 3">
    <name type="scientific">Salinibacillus xinjiangensis</name>
    <dbReference type="NCBI Taxonomy" id="1229268"/>
    <lineage>
        <taxon>Bacteria</taxon>
        <taxon>Bacillati</taxon>
        <taxon>Bacillota</taxon>
        <taxon>Bacilli</taxon>
        <taxon>Bacillales</taxon>
        <taxon>Bacillaceae</taxon>
        <taxon>Salinibacillus</taxon>
    </lineage>
</organism>
<proteinExistence type="predicted"/>
<dbReference type="OrthoDB" id="121974at2"/>
<dbReference type="EMBL" id="WJNH01000002">
    <property type="protein sequence ID" value="MRG85685.1"/>
    <property type="molecule type" value="Genomic_DNA"/>
</dbReference>
<reference evidence="2 3" key="1">
    <citation type="submission" date="2019-11" db="EMBL/GenBank/DDBJ databases">
        <authorList>
            <person name="Li J."/>
        </authorList>
    </citation>
    <scope>NUCLEOTIDE SEQUENCE [LARGE SCALE GENOMIC DNA]</scope>
    <source>
        <strain evidence="2 3">J4</strain>
    </source>
</reference>
<gene>
    <name evidence="2" type="ORF">GH754_04970</name>
</gene>
<feature type="domain" description="DUF4440" evidence="1">
    <location>
        <begin position="10"/>
        <end position="109"/>
    </location>
</feature>
<dbReference type="Proteomes" id="UP000480185">
    <property type="component" value="Unassembled WGS sequence"/>
</dbReference>
<evidence type="ECO:0000313" key="2">
    <source>
        <dbReference type="EMBL" id="MRG85685.1"/>
    </source>
</evidence>
<evidence type="ECO:0000313" key="3">
    <source>
        <dbReference type="Proteomes" id="UP000480185"/>
    </source>
</evidence>
<sequence>MVASNLSSHIEALEKKLLQPEVRKSTEELTQLLSNDFTEFGSSGRIFTKQDILDRLPAETSVEMELTNLNLKKLASDVVLVTYTVTINHQKHSLRSSIWKKNSEGYWQMYFHQGTKTP</sequence>
<dbReference type="Gene3D" id="3.10.450.50">
    <property type="match status" value="1"/>
</dbReference>